<protein>
    <submittedName>
        <fullName evidence="2">Uncharacterized protein</fullName>
    </submittedName>
</protein>
<evidence type="ECO:0000313" key="2">
    <source>
        <dbReference type="EMBL" id="PSJ37665.1"/>
    </source>
</evidence>
<sequence>MSAELARALMALSACCLGDRRRVWARAMQAEFEIATEHGRPLAFAAGCLVAAWREMPRHREGRFVLASHGTAIGIILPMAALMFWAGLRGFPFVEFQLPAFEPATGEGRAILLLNAGSVGIAPSLTLLVLLLAATHPLVAWLLLERDWSRAATVARVGAAATMTLLIFTAVCGIVQIRLLLPVVCLTVQSLAVLALARWHGQLSDDLGFEAPA</sequence>
<dbReference type="Proteomes" id="UP000241167">
    <property type="component" value="Unassembled WGS sequence"/>
</dbReference>
<comment type="caution">
    <text evidence="2">The sequence shown here is derived from an EMBL/GenBank/DDBJ whole genome shotgun (WGS) entry which is preliminary data.</text>
</comment>
<feature type="transmembrane region" description="Helical" evidence="1">
    <location>
        <begin position="151"/>
        <end position="171"/>
    </location>
</feature>
<keyword evidence="1" id="KW-0812">Transmembrane</keyword>
<reference evidence="2 3" key="1">
    <citation type="submission" date="2018-03" db="EMBL/GenBank/DDBJ databases">
        <title>The draft genome of Sphingosinicella sp. GL-C-18.</title>
        <authorList>
            <person name="Liu L."/>
            <person name="Li L."/>
            <person name="Liang L."/>
            <person name="Zhang X."/>
            <person name="Wang T."/>
        </authorList>
    </citation>
    <scope>NUCLEOTIDE SEQUENCE [LARGE SCALE GENOMIC DNA]</scope>
    <source>
        <strain evidence="2 3">GL-C-18</strain>
    </source>
</reference>
<gene>
    <name evidence="2" type="ORF">C7I55_21620</name>
</gene>
<evidence type="ECO:0000313" key="3">
    <source>
        <dbReference type="Proteomes" id="UP000241167"/>
    </source>
</evidence>
<dbReference type="OrthoDB" id="7561456at2"/>
<feature type="transmembrane region" description="Helical" evidence="1">
    <location>
        <begin position="64"/>
        <end position="88"/>
    </location>
</feature>
<name>A0A2P7QI73_9SPHN</name>
<dbReference type="EMBL" id="PXYI01000008">
    <property type="protein sequence ID" value="PSJ37665.1"/>
    <property type="molecule type" value="Genomic_DNA"/>
</dbReference>
<organism evidence="2 3">
    <name type="scientific">Allosphingosinicella deserti</name>
    <dbReference type="NCBI Taxonomy" id="2116704"/>
    <lineage>
        <taxon>Bacteria</taxon>
        <taxon>Pseudomonadati</taxon>
        <taxon>Pseudomonadota</taxon>
        <taxon>Alphaproteobacteria</taxon>
        <taxon>Sphingomonadales</taxon>
        <taxon>Sphingomonadaceae</taxon>
        <taxon>Allosphingosinicella</taxon>
    </lineage>
</organism>
<accession>A0A2P7QI73</accession>
<evidence type="ECO:0000256" key="1">
    <source>
        <dbReference type="SAM" id="Phobius"/>
    </source>
</evidence>
<dbReference type="RefSeq" id="WP_106515109.1">
    <property type="nucleotide sequence ID" value="NZ_PXYI01000008.1"/>
</dbReference>
<keyword evidence="1" id="KW-1133">Transmembrane helix</keyword>
<proteinExistence type="predicted"/>
<keyword evidence="3" id="KW-1185">Reference proteome</keyword>
<dbReference type="AlphaFoldDB" id="A0A2P7QI73"/>
<keyword evidence="1" id="KW-0472">Membrane</keyword>
<feature type="transmembrane region" description="Helical" evidence="1">
    <location>
        <begin position="121"/>
        <end position="144"/>
    </location>
</feature>